<accession>A0A5C1AKG3</accession>
<protein>
    <submittedName>
        <fullName evidence="1">Uncharacterized protein</fullName>
    </submittedName>
</protein>
<dbReference type="AlphaFoldDB" id="A0A5C1AKG3"/>
<dbReference type="KEGG" id="lrs:PX52LOC_05532"/>
<dbReference type="EMBL" id="CP042425">
    <property type="protein sequence ID" value="QEL18506.1"/>
    <property type="molecule type" value="Genomic_DNA"/>
</dbReference>
<proteinExistence type="predicted"/>
<dbReference type="RefSeq" id="WP_149113014.1">
    <property type="nucleotide sequence ID" value="NZ_CP042425.1"/>
</dbReference>
<keyword evidence="2" id="KW-1185">Reference proteome</keyword>
<reference evidence="2" key="1">
    <citation type="submission" date="2019-08" db="EMBL/GenBank/DDBJ databases">
        <title>Limnoglobus roseus gen. nov., sp. nov., a novel freshwater planctomycete with a giant genome from the family Gemmataceae.</title>
        <authorList>
            <person name="Kulichevskaya I.S."/>
            <person name="Naumoff D.G."/>
            <person name="Miroshnikov K."/>
            <person name="Ivanova A."/>
            <person name="Philippov D.A."/>
            <person name="Hakobyan A."/>
            <person name="Rijpstra I.C."/>
            <person name="Sinninghe Damste J.S."/>
            <person name="Liesack W."/>
            <person name="Dedysh S.N."/>
        </authorList>
    </citation>
    <scope>NUCLEOTIDE SEQUENCE [LARGE SCALE GENOMIC DNA]</scope>
    <source>
        <strain evidence="2">PX52</strain>
    </source>
</reference>
<sequence>MSNQPNLFPESPLQQPFDLFKQVMAMMNGDVAGWLHFVDLVKEMIKAHGQERHGVPHSKQKALIAESAVQNIIREIAEYQSTPSVLSLLAEGGDA</sequence>
<gene>
    <name evidence="1" type="ORF">PX52LOC_05532</name>
</gene>
<evidence type="ECO:0000313" key="2">
    <source>
        <dbReference type="Proteomes" id="UP000324974"/>
    </source>
</evidence>
<evidence type="ECO:0000313" key="1">
    <source>
        <dbReference type="EMBL" id="QEL18506.1"/>
    </source>
</evidence>
<dbReference type="Proteomes" id="UP000324974">
    <property type="component" value="Chromosome"/>
</dbReference>
<name>A0A5C1AKG3_9BACT</name>
<organism evidence="1 2">
    <name type="scientific">Limnoglobus roseus</name>
    <dbReference type="NCBI Taxonomy" id="2598579"/>
    <lineage>
        <taxon>Bacteria</taxon>
        <taxon>Pseudomonadati</taxon>
        <taxon>Planctomycetota</taxon>
        <taxon>Planctomycetia</taxon>
        <taxon>Gemmatales</taxon>
        <taxon>Gemmataceae</taxon>
        <taxon>Limnoglobus</taxon>
    </lineage>
</organism>